<gene>
    <name evidence="3" type="ORF">COCHEDRAFT_1132096</name>
</gene>
<evidence type="ECO:0000313" key="3">
    <source>
        <dbReference type="EMBL" id="EMD93587.1"/>
    </source>
</evidence>
<dbReference type="HOGENOM" id="CLU_028269_1_0_1"/>
<reference evidence="4" key="2">
    <citation type="journal article" date="2013" name="PLoS Genet.">
        <title>Comparative genome structure, secondary metabolite, and effector coding capacity across Cochliobolus pathogens.</title>
        <authorList>
            <person name="Condon B.J."/>
            <person name="Leng Y."/>
            <person name="Wu D."/>
            <person name="Bushley K.E."/>
            <person name="Ohm R.A."/>
            <person name="Otillar R."/>
            <person name="Martin J."/>
            <person name="Schackwitz W."/>
            <person name="Grimwood J."/>
            <person name="MohdZainudin N."/>
            <person name="Xue C."/>
            <person name="Wang R."/>
            <person name="Manning V.A."/>
            <person name="Dhillon B."/>
            <person name="Tu Z.J."/>
            <person name="Steffenson B.J."/>
            <person name="Salamov A."/>
            <person name="Sun H."/>
            <person name="Lowry S."/>
            <person name="LaButti K."/>
            <person name="Han J."/>
            <person name="Copeland A."/>
            <person name="Lindquist E."/>
            <person name="Barry K."/>
            <person name="Schmutz J."/>
            <person name="Baker S.E."/>
            <person name="Ciuffetti L.M."/>
            <person name="Grigoriev I.V."/>
            <person name="Zhong S."/>
            <person name="Turgeon B.G."/>
        </authorList>
    </citation>
    <scope>NUCLEOTIDE SEQUENCE [LARGE SCALE GENOMIC DNA]</scope>
    <source>
        <strain evidence="4">C5 / ATCC 48332 / race O</strain>
    </source>
</reference>
<dbReference type="PANTHER" id="PTHR35339">
    <property type="entry name" value="LINALOOL DEHYDRATASE_ISOMERASE DOMAIN-CONTAINING PROTEIN"/>
    <property type="match status" value="1"/>
</dbReference>
<dbReference type="InterPro" id="IPR016624">
    <property type="entry name" value="UCP014753"/>
</dbReference>
<dbReference type="OMA" id="WAVKWKC"/>
<dbReference type="AlphaFoldDB" id="M2V0U7"/>
<proteinExistence type="predicted"/>
<dbReference type="PANTHER" id="PTHR35339:SF2">
    <property type="entry name" value="DUF2264 DOMAIN-CONTAINING PROTEIN-RELATED"/>
    <property type="match status" value="1"/>
</dbReference>
<reference evidence="3 4" key="1">
    <citation type="journal article" date="2012" name="PLoS Pathog.">
        <title>Diverse lifestyles and strategies of plant pathogenesis encoded in the genomes of eighteen Dothideomycetes fungi.</title>
        <authorList>
            <person name="Ohm R.A."/>
            <person name="Feau N."/>
            <person name="Henrissat B."/>
            <person name="Schoch C.L."/>
            <person name="Horwitz B.A."/>
            <person name="Barry K.W."/>
            <person name="Condon B.J."/>
            <person name="Copeland A.C."/>
            <person name="Dhillon B."/>
            <person name="Glaser F."/>
            <person name="Hesse C.N."/>
            <person name="Kosti I."/>
            <person name="LaButti K."/>
            <person name="Lindquist E.A."/>
            <person name="Lucas S."/>
            <person name="Salamov A.A."/>
            <person name="Bradshaw R.E."/>
            <person name="Ciuffetti L."/>
            <person name="Hamelin R.C."/>
            <person name="Kema G.H.J."/>
            <person name="Lawrence C."/>
            <person name="Scott J.A."/>
            <person name="Spatafora J.W."/>
            <person name="Turgeon B.G."/>
            <person name="de Wit P.J.G.M."/>
            <person name="Zhong S."/>
            <person name="Goodwin S.B."/>
            <person name="Grigoriev I.V."/>
        </authorList>
    </citation>
    <scope>NUCLEOTIDE SEQUENCE [LARGE SCALE GENOMIC DNA]</scope>
    <source>
        <strain evidence="4">C5 / ATCC 48332 / race O</strain>
    </source>
</reference>
<organism evidence="3 4">
    <name type="scientific">Cochliobolus heterostrophus (strain C5 / ATCC 48332 / race O)</name>
    <name type="common">Southern corn leaf blight fungus</name>
    <name type="synonym">Bipolaris maydis</name>
    <dbReference type="NCBI Taxonomy" id="701091"/>
    <lineage>
        <taxon>Eukaryota</taxon>
        <taxon>Fungi</taxon>
        <taxon>Dikarya</taxon>
        <taxon>Ascomycota</taxon>
        <taxon>Pezizomycotina</taxon>
        <taxon>Dothideomycetes</taxon>
        <taxon>Pleosporomycetidae</taxon>
        <taxon>Pleosporales</taxon>
        <taxon>Pleosporineae</taxon>
        <taxon>Pleosporaceae</taxon>
        <taxon>Bipolaris</taxon>
    </lineage>
</organism>
<feature type="domain" description="DUF2264" evidence="1">
    <location>
        <begin position="14"/>
        <end position="378"/>
    </location>
</feature>
<accession>M2V0U7</accession>
<dbReference type="InterPro" id="IPR049349">
    <property type="entry name" value="DUF2264_N"/>
</dbReference>
<evidence type="ECO:0008006" key="5">
    <source>
        <dbReference type="Google" id="ProtNLM"/>
    </source>
</evidence>
<dbReference type="PIRSF" id="PIRSF014753">
    <property type="entry name" value="UCP014753"/>
    <property type="match status" value="1"/>
</dbReference>
<evidence type="ECO:0000259" key="2">
    <source>
        <dbReference type="Pfam" id="PF20938"/>
    </source>
</evidence>
<dbReference type="Pfam" id="PF10022">
    <property type="entry name" value="DUF2264"/>
    <property type="match status" value="1"/>
</dbReference>
<protein>
    <recommendedName>
        <fullName evidence="5">DUF2264 domain-containing protein</fullName>
    </recommendedName>
</protein>
<keyword evidence="4" id="KW-1185">Reference proteome</keyword>
<feature type="domain" description="DUF2264" evidence="2">
    <location>
        <begin position="387"/>
        <end position="676"/>
    </location>
</feature>
<dbReference type="OrthoDB" id="5150166at2759"/>
<dbReference type="eggNOG" id="ENOG502R0FV">
    <property type="taxonomic scope" value="Eukaryota"/>
</dbReference>
<dbReference type="Pfam" id="PF20938">
    <property type="entry name" value="DUF2264_C"/>
    <property type="match status" value="1"/>
</dbReference>
<dbReference type="Proteomes" id="UP000016936">
    <property type="component" value="Unassembled WGS sequence"/>
</dbReference>
<evidence type="ECO:0000313" key="4">
    <source>
        <dbReference type="Proteomes" id="UP000016936"/>
    </source>
</evidence>
<dbReference type="InterPro" id="IPR049237">
    <property type="entry name" value="DUF2264_C"/>
</dbReference>
<evidence type="ECO:0000259" key="1">
    <source>
        <dbReference type="Pfam" id="PF10022"/>
    </source>
</evidence>
<dbReference type="EMBL" id="KB445573">
    <property type="protein sequence ID" value="EMD93587.1"/>
    <property type="molecule type" value="Genomic_DNA"/>
</dbReference>
<name>M2V0U7_COCH5</name>
<sequence length="705" mass="78883">MPPLPDFSDNPFQTRNQFQAAARTLIHALRPFHSPGGARIKLALATGTHFDDVAAQLEGFARPLWAIGALAHAAAASTPRPSDEARETISPFARGLANGTDPSHAEYWGPVVLRDQRMVEMEIISFALLAAPQMLFEEQTEQARANITAWLKTINGKDFPTTNWLWFRVMTNLALVRVCGVPREEVLGAMQADLDLMEEFYRGEGWAADGIWGDEGRQADYYSGSFAIQFSQLVYVKMAGDLDPERCERFRGRAREFAMSFWRYFDNNGAAIPFGRSLTYRFALAGFWSAIAFADVSLPAPLDDWGVIKGLLLRHFRWWATKPDIFNSDGTLTIGFAYPNMYLSEDYNSPQSPYWAMKSFLALALPPTHPFWTSEEKPLPHSAPHAIVPVKPPMHILCNNPNHHFLLSTGQFCPWPLKATEAKYGKYAYSSHFSFSVPTGPLLQQLAPDSTLALSKDGGDTWRVPWKVSSPRFDTVDLMHNGQVAQTVPALRSEWKPWVDAEIVVSTLLVAPCVRWPDWYVRWHRIENHGASDVQLRAVQAGFAIQGRGRRKGEVLPEFTSVSELKSAAVQQAQLSFPEGTVVDEDSTVVCSDAGASGVRMLRLQEEQQTPTIMRQWAQSLKPDANTNLVWQRTLIPTVGVDAVARCSALDAEPVLFGCAVFALALTEDRTETYAQRLDMEKLWMDTPIVGHENANGNEWYLRFG</sequence>